<sequence length="221" mass="25354">MKSEKYKLSLVKSLKGRTGVYGFAKSYTNDNSKDDTPPPYFYRGELNNQIIANKTINIKADQGFLSEEMEIIWLFSVENGSECKFIGFSFGNDITDLAEFRKDAARILHAKKNKASICEHWWESDTPPSDLDIKVTRHRNKKIKNYVSKLGSNFISLTFNDTVKSIKAMAGWDNFDFIMLFTGAPRGFAWLQNEPILSNDIYDLHVKGFGMVLSNRIKFYD</sequence>
<accession>A0A402QBR8</accession>
<evidence type="ECO:0000313" key="1">
    <source>
        <dbReference type="EMBL" id="MIK94905.1"/>
    </source>
</evidence>
<proteinExistence type="predicted"/>
<organism evidence="1">
    <name type="scientific">Salmonella enterica</name>
    <name type="common">Salmonella choleraesuis</name>
    <dbReference type="NCBI Taxonomy" id="28901"/>
    <lineage>
        <taxon>Bacteria</taxon>
        <taxon>Pseudomonadati</taxon>
        <taxon>Pseudomonadota</taxon>
        <taxon>Gammaproteobacteria</taxon>
        <taxon>Enterobacterales</taxon>
        <taxon>Enterobacteriaceae</taxon>
        <taxon>Salmonella</taxon>
    </lineage>
</organism>
<protein>
    <submittedName>
        <fullName evidence="1">Uncharacterized protein</fullName>
    </submittedName>
</protein>
<dbReference type="Gene3D" id="3.90.850.10">
    <property type="entry name" value="Fumarylacetoacetase-like, C-terminal domain"/>
    <property type="match status" value="1"/>
</dbReference>
<gene>
    <name evidence="1" type="ORF">KO51_26400</name>
</gene>
<dbReference type="GO" id="GO:0003824">
    <property type="term" value="F:catalytic activity"/>
    <property type="evidence" value="ECO:0007669"/>
    <property type="project" value="InterPro"/>
</dbReference>
<comment type="caution">
    <text evidence="1">The sequence shown here is derived from an EMBL/GenBank/DDBJ whole genome shotgun (WGS) entry which is preliminary data.</text>
</comment>
<dbReference type="AlphaFoldDB" id="A0A402QBR8"/>
<dbReference type="Proteomes" id="UP000885283">
    <property type="component" value="Unassembled WGS sequence"/>
</dbReference>
<name>A0A402QBR8_SALER</name>
<dbReference type="InterPro" id="IPR036663">
    <property type="entry name" value="Fumarylacetoacetase_C_sf"/>
</dbReference>
<dbReference type="EMBL" id="RSMR01000053">
    <property type="protein sequence ID" value="MIK94905.1"/>
    <property type="molecule type" value="Genomic_DNA"/>
</dbReference>
<reference evidence="1" key="1">
    <citation type="submission" date="2018-08" db="EMBL/GenBank/DDBJ databases">
        <authorList>
            <consortium name="GenomeTrakr network: Whole genome sequencing for foodborne pathogen traceback"/>
        </authorList>
    </citation>
    <scope>NUCLEOTIDE SEQUENCE [LARGE SCALE GENOMIC DNA]</scope>
    <source>
        <strain evidence="1">FLUFL-1338</strain>
    </source>
</reference>